<dbReference type="GO" id="GO:0051537">
    <property type="term" value="F:2 iron, 2 sulfur cluster binding"/>
    <property type="evidence" value="ECO:0007669"/>
    <property type="project" value="UniProtKB-KW"/>
</dbReference>
<evidence type="ECO:0000313" key="8">
    <source>
        <dbReference type="EMBL" id="ASV73763.1"/>
    </source>
</evidence>
<name>A0A286RCS8_9BACT</name>
<dbReference type="PROSITE" id="PS51296">
    <property type="entry name" value="RIESKE"/>
    <property type="match status" value="1"/>
</dbReference>
<dbReference type="EMBL" id="CP018477">
    <property type="protein sequence ID" value="ASV73763.1"/>
    <property type="molecule type" value="Genomic_DNA"/>
</dbReference>
<dbReference type="AlphaFoldDB" id="A0A286RCS8"/>
<dbReference type="InterPro" id="IPR017941">
    <property type="entry name" value="Rieske_2Fe-2S"/>
</dbReference>
<evidence type="ECO:0000313" key="9">
    <source>
        <dbReference type="Proteomes" id="UP000215086"/>
    </source>
</evidence>
<dbReference type="InterPro" id="IPR014349">
    <property type="entry name" value="Rieske_Fe-S_prot"/>
</dbReference>
<dbReference type="Gene3D" id="2.102.10.10">
    <property type="entry name" value="Rieske [2Fe-2S] iron-sulphur domain"/>
    <property type="match status" value="1"/>
</dbReference>
<evidence type="ECO:0000256" key="2">
    <source>
        <dbReference type="ARBA" id="ARBA00022723"/>
    </source>
</evidence>
<dbReference type="Proteomes" id="UP000215086">
    <property type="component" value="Chromosome"/>
</dbReference>
<evidence type="ECO:0000256" key="5">
    <source>
        <dbReference type="ARBA" id="ARBA00023157"/>
    </source>
</evidence>
<evidence type="ECO:0000256" key="4">
    <source>
        <dbReference type="ARBA" id="ARBA00023014"/>
    </source>
</evidence>
<comment type="cofactor">
    <cofactor evidence="6">
        <name>[2Fe-2S] cluster</name>
        <dbReference type="ChEBI" id="CHEBI:190135"/>
    </cofactor>
</comment>
<feature type="domain" description="Rieske" evidence="7">
    <location>
        <begin position="71"/>
        <end position="168"/>
    </location>
</feature>
<accession>A0A286RCS8</accession>
<evidence type="ECO:0000256" key="1">
    <source>
        <dbReference type="ARBA" id="ARBA00022714"/>
    </source>
</evidence>
<protein>
    <submittedName>
        <fullName evidence="8">Cytochrome b6-f complex iron-sulfur subunit PetC1</fullName>
    </submittedName>
</protein>
<dbReference type="GO" id="GO:0016020">
    <property type="term" value="C:membrane"/>
    <property type="evidence" value="ECO:0007669"/>
    <property type="project" value="InterPro"/>
</dbReference>
<reference evidence="8 9" key="1">
    <citation type="journal article" name="Front. Microbiol.">
        <title>Sugar Metabolism of the First Thermophilic Planctomycete Thermogutta terrifontis: Comparative Genomic and Transcriptomic Approaches.</title>
        <authorList>
            <person name="Elcheninov A.G."/>
            <person name="Menzel P."/>
            <person name="Gudbergsdottir S.R."/>
            <person name="Slesarev A.I."/>
            <person name="Kadnikov V.V."/>
            <person name="Krogh A."/>
            <person name="Bonch-Osmolovskaya E.A."/>
            <person name="Peng X."/>
            <person name="Kublanov I.V."/>
        </authorList>
    </citation>
    <scope>NUCLEOTIDE SEQUENCE [LARGE SCALE GENOMIC DNA]</scope>
    <source>
        <strain evidence="8 9">R1</strain>
    </source>
</reference>
<evidence type="ECO:0000259" key="7">
    <source>
        <dbReference type="PROSITE" id="PS51296"/>
    </source>
</evidence>
<gene>
    <name evidence="8" type="ORF">THTE_1161</name>
</gene>
<keyword evidence="1" id="KW-0001">2Fe-2S</keyword>
<evidence type="ECO:0000256" key="6">
    <source>
        <dbReference type="ARBA" id="ARBA00034078"/>
    </source>
</evidence>
<dbReference type="InterPro" id="IPR005805">
    <property type="entry name" value="Rieske_Fe-S_prot_C"/>
</dbReference>
<proteinExistence type="predicted"/>
<keyword evidence="9" id="KW-1185">Reference proteome</keyword>
<dbReference type="GO" id="GO:0046872">
    <property type="term" value="F:metal ion binding"/>
    <property type="evidence" value="ECO:0007669"/>
    <property type="project" value="UniProtKB-KW"/>
</dbReference>
<dbReference type="SUPFAM" id="SSF50022">
    <property type="entry name" value="ISP domain"/>
    <property type="match status" value="1"/>
</dbReference>
<evidence type="ECO:0000256" key="3">
    <source>
        <dbReference type="ARBA" id="ARBA00023004"/>
    </source>
</evidence>
<dbReference type="InterPro" id="IPR036922">
    <property type="entry name" value="Rieske_2Fe-2S_sf"/>
</dbReference>
<keyword evidence="5" id="KW-1015">Disulfide bond</keyword>
<keyword evidence="4" id="KW-0411">Iron-sulfur</keyword>
<dbReference type="Pfam" id="PF00355">
    <property type="entry name" value="Rieske"/>
    <property type="match status" value="1"/>
</dbReference>
<dbReference type="PANTHER" id="PTHR10134">
    <property type="entry name" value="CYTOCHROME B-C1 COMPLEX SUBUNIT RIESKE, MITOCHONDRIAL"/>
    <property type="match status" value="1"/>
</dbReference>
<keyword evidence="3" id="KW-0408">Iron</keyword>
<sequence length="195" mass="21271">MPPARHDPELPSPARREFFGRLAGTIAAAGGWNRLLVRLLTGLGSVLSVAAGYAGVRFLWPRNPRRPGDWIPIAPIGRIVPDTVHTAWLNTLGVYVVRQSGEQGEQIVVLKASCTHLGCMTQWDAGLRQFVCPCHGSAFDKEGQRLRGPARRALERCAVNLADGVLLVNTGLTFRKENGGWDDPRSFVMLEHGVG</sequence>
<keyword evidence="2" id="KW-0479">Metal-binding</keyword>
<dbReference type="PRINTS" id="PR00162">
    <property type="entry name" value="RIESKE"/>
</dbReference>
<dbReference type="KEGG" id="ttf:THTE_1161"/>
<organism evidence="8 9">
    <name type="scientific">Thermogutta terrifontis</name>
    <dbReference type="NCBI Taxonomy" id="1331910"/>
    <lineage>
        <taxon>Bacteria</taxon>
        <taxon>Pseudomonadati</taxon>
        <taxon>Planctomycetota</taxon>
        <taxon>Planctomycetia</taxon>
        <taxon>Pirellulales</taxon>
        <taxon>Thermoguttaceae</taxon>
        <taxon>Thermogutta</taxon>
    </lineage>
</organism>